<accession>A0ABV2SHW1</accession>
<dbReference type="RefSeq" id="WP_354007515.1">
    <property type="nucleotide sequence ID" value="NZ_JBEWTA010000001.1"/>
</dbReference>
<proteinExistence type="predicted"/>
<keyword evidence="2" id="KW-1185">Reference proteome</keyword>
<comment type="caution">
    <text evidence="1">The sequence shown here is derived from an EMBL/GenBank/DDBJ whole genome shotgun (WGS) entry which is preliminary data.</text>
</comment>
<organism evidence="1 2">
    <name type="scientific">Endozoicomonas lisbonensis</name>
    <dbReference type="NCBI Taxonomy" id="3120522"/>
    <lineage>
        <taxon>Bacteria</taxon>
        <taxon>Pseudomonadati</taxon>
        <taxon>Pseudomonadota</taxon>
        <taxon>Gammaproteobacteria</taxon>
        <taxon>Oceanospirillales</taxon>
        <taxon>Endozoicomonadaceae</taxon>
        <taxon>Endozoicomonas</taxon>
    </lineage>
</organism>
<dbReference type="Proteomes" id="UP001549366">
    <property type="component" value="Unassembled WGS sequence"/>
</dbReference>
<protein>
    <submittedName>
        <fullName evidence="1">Uncharacterized protein</fullName>
    </submittedName>
</protein>
<sequence length="494" mass="55977">MHKKSFVLLLFLFFCSDTKSHSPSENINDKSLIFASILSIYQVGSVIYQTHYPAGFLQTGLFGKKHGKYSFEHTTSNQAEQQPKFKKHNKEASKNNDETHLAFNEHINQLDAILKRHKDINFIWVTSIHDTLFFEATTVAEHQAQQDMLVALNNIKEENSNFIIVYITNFDTLSRTGGEPNSILNNTINIRNRSNTQPPFHQNITMLKVDSEESDELPKHYGIPVPHLIVSQTGMKFEINSSLLTEELRHSVDRTNTILFEKTRQYTQLLKDSMPGTHESASYNSNLTTVFVFVNERTIGNWKNRIIPSLQTGRAIQAVTLNEVSQSGTQEPISIMFNLYLVNEGTGLRIAIEMLRKAGLLKQETVMFMLGSKHSNLPFIRPDLEIASLGATSPTAEIQRGKDIECINSNANMSVPELPTLDLTDGNPKWLTSTVLNDPEHESNLLEIKNETIDRSLQHPKVVQITGGRYKLLAKAFEEIVKKLSGYLYQDTKL</sequence>
<evidence type="ECO:0000313" key="1">
    <source>
        <dbReference type="EMBL" id="MET4757356.1"/>
    </source>
</evidence>
<dbReference type="EMBL" id="JBEWTB010000002">
    <property type="protein sequence ID" value="MET4757356.1"/>
    <property type="molecule type" value="Genomic_DNA"/>
</dbReference>
<name>A0ABV2SHW1_9GAMM</name>
<gene>
    <name evidence="1" type="ORF">V5J35_002548</name>
</gene>
<reference evidence="1 2" key="1">
    <citation type="submission" date="2024-06" db="EMBL/GenBank/DDBJ databases">
        <title>Genomic Encyclopedia of Type Strains, Phase V (KMG-V): Genome sequencing to study the core and pangenomes of soil and plant-associated prokaryotes.</title>
        <authorList>
            <person name="Whitman W."/>
        </authorList>
    </citation>
    <scope>NUCLEOTIDE SEQUENCE [LARGE SCALE GENOMIC DNA]</scope>
    <source>
        <strain evidence="1 2">NE40</strain>
    </source>
</reference>
<evidence type="ECO:0000313" key="2">
    <source>
        <dbReference type="Proteomes" id="UP001549366"/>
    </source>
</evidence>